<dbReference type="InterPro" id="IPR009948">
    <property type="entry name" value="Syd"/>
</dbReference>
<dbReference type="CDD" id="cd16323">
    <property type="entry name" value="Syd"/>
    <property type="match status" value="1"/>
</dbReference>
<sequence>MTKIDPSSCSHSTSSHGETPSNEPTLTIEALERLLTRFVDLSHKLDLSLPKIEYDKDWTSKCIVDASPNENGLIEWKPTIRQADNIFSHLESALDVKFHPDVLNFYGYYWSDGIVVSHDLGEMSLIQIWNTEDEEMLKQNLLGHAFAKKKNKLPLTLFIGCTLDDEVIAIDNSTGQIVLEKAGFSAHKVIANSMSEFLNHLTPTLKPYNG</sequence>
<dbReference type="Pfam" id="PF07348">
    <property type="entry name" value="Syd"/>
    <property type="match status" value="1"/>
</dbReference>
<protein>
    <submittedName>
        <fullName evidence="5">SecY-interacting protein</fullName>
    </submittedName>
</protein>
<dbReference type="Gene3D" id="3.40.1580.20">
    <property type="entry name" value="Syd protein"/>
    <property type="match status" value="1"/>
</dbReference>
<keyword evidence="6" id="KW-1185">Reference proteome</keyword>
<feature type="compositionally biased region" description="Low complexity" evidence="4">
    <location>
        <begin position="7"/>
        <end position="16"/>
    </location>
</feature>
<organism evidence="5 6">
    <name type="scientific">Alkalimarinus alittae</name>
    <dbReference type="NCBI Taxonomy" id="2961619"/>
    <lineage>
        <taxon>Bacteria</taxon>
        <taxon>Pseudomonadati</taxon>
        <taxon>Pseudomonadota</taxon>
        <taxon>Gammaproteobacteria</taxon>
        <taxon>Alteromonadales</taxon>
        <taxon>Alteromonadaceae</taxon>
        <taxon>Alkalimarinus</taxon>
    </lineage>
</organism>
<keyword evidence="3" id="KW-0472">Membrane</keyword>
<feature type="region of interest" description="Disordered" evidence="4">
    <location>
        <begin position="1"/>
        <end position="23"/>
    </location>
</feature>
<evidence type="ECO:0000313" key="5">
    <source>
        <dbReference type="EMBL" id="UZE94991.1"/>
    </source>
</evidence>
<evidence type="ECO:0000256" key="2">
    <source>
        <dbReference type="ARBA" id="ARBA00022519"/>
    </source>
</evidence>
<dbReference type="InterPro" id="IPR038228">
    <property type="entry name" value="Syd_sf"/>
</dbReference>
<keyword evidence="2" id="KW-0997">Cell inner membrane</keyword>
<dbReference type="NCBIfam" id="NF003439">
    <property type="entry name" value="PRK04968.1"/>
    <property type="match status" value="1"/>
</dbReference>
<evidence type="ECO:0000256" key="3">
    <source>
        <dbReference type="ARBA" id="ARBA00023136"/>
    </source>
</evidence>
<accession>A0ABY6MYR6</accession>
<evidence type="ECO:0000256" key="1">
    <source>
        <dbReference type="ARBA" id="ARBA00022475"/>
    </source>
</evidence>
<keyword evidence="1" id="KW-1003">Cell membrane</keyword>
<reference evidence="5" key="1">
    <citation type="submission" date="2022-06" db="EMBL/GenBank/DDBJ databases">
        <title>Alkalimarinus sp. nov., isolated from gut of a Alitta virens.</title>
        <authorList>
            <person name="Yang A.I."/>
            <person name="Shin N.-R."/>
        </authorList>
    </citation>
    <scope>NUCLEOTIDE SEQUENCE</scope>
    <source>
        <strain evidence="5">A2M4</strain>
    </source>
</reference>
<gene>
    <name evidence="5" type="primary">syd</name>
    <name evidence="5" type="ORF">NKI27_13055</name>
</gene>
<evidence type="ECO:0000313" key="6">
    <source>
        <dbReference type="Proteomes" id="UP001163739"/>
    </source>
</evidence>
<dbReference type="Proteomes" id="UP001163739">
    <property type="component" value="Chromosome"/>
</dbReference>
<evidence type="ECO:0000256" key="4">
    <source>
        <dbReference type="SAM" id="MobiDB-lite"/>
    </source>
</evidence>
<proteinExistence type="predicted"/>
<dbReference type="EMBL" id="CP100390">
    <property type="protein sequence ID" value="UZE94991.1"/>
    <property type="molecule type" value="Genomic_DNA"/>
</dbReference>
<name>A0ABY6MYR6_9ALTE</name>
<dbReference type="RefSeq" id="WP_265046483.1">
    <property type="nucleotide sequence ID" value="NZ_CP100390.1"/>
</dbReference>